<dbReference type="GO" id="GO:0003964">
    <property type="term" value="F:RNA-directed DNA polymerase activity"/>
    <property type="evidence" value="ECO:0007669"/>
    <property type="project" value="UniProtKB-KW"/>
</dbReference>
<evidence type="ECO:0000256" key="3">
    <source>
        <dbReference type="ARBA" id="ARBA00022695"/>
    </source>
</evidence>
<evidence type="ECO:0000256" key="5">
    <source>
        <dbReference type="ARBA" id="ARBA00022842"/>
    </source>
</evidence>
<reference evidence="10 11" key="1">
    <citation type="submission" date="2017-10" db="EMBL/GenBank/DDBJ databases">
        <title>Novel microbial diversity and functional potential in the marine mammal oral microbiome.</title>
        <authorList>
            <person name="Dudek N.K."/>
            <person name="Sun C.L."/>
            <person name="Burstein D."/>
            <person name="Kantor R.S."/>
            <person name="Aliaga Goltsman D.S."/>
            <person name="Bik E.M."/>
            <person name="Thomas B.C."/>
            <person name="Banfield J.F."/>
            <person name="Relman D.A."/>
        </authorList>
    </citation>
    <scope>NUCLEOTIDE SEQUENCE [LARGE SCALE GENOMIC DNA]</scope>
    <source>
        <strain evidence="10">DOLJORAL78_47_16</strain>
    </source>
</reference>
<keyword evidence="3" id="KW-0548">Nucleotidyltransferase</keyword>
<evidence type="ECO:0000313" key="10">
    <source>
        <dbReference type="EMBL" id="PIE31806.1"/>
    </source>
</evidence>
<dbReference type="AlphaFoldDB" id="A0A2G6K7Y3"/>
<dbReference type="EMBL" id="PDSK01000128">
    <property type="protein sequence ID" value="PIE31806.1"/>
    <property type="molecule type" value="Genomic_DNA"/>
</dbReference>
<evidence type="ECO:0000256" key="8">
    <source>
        <dbReference type="SAM" id="MobiDB-lite"/>
    </source>
</evidence>
<evidence type="ECO:0000259" key="9">
    <source>
        <dbReference type="PROSITE" id="PS50878"/>
    </source>
</evidence>
<keyword evidence="2" id="KW-0808">Transferase</keyword>
<dbReference type="PRINTS" id="PR00866">
    <property type="entry name" value="RNADNAPOLMS"/>
</dbReference>
<keyword evidence="5" id="KW-0460">Magnesium</keyword>
<feature type="region of interest" description="Disordered" evidence="8">
    <location>
        <begin position="81"/>
        <end position="110"/>
    </location>
</feature>
<dbReference type="PANTHER" id="PTHR34047">
    <property type="entry name" value="NUCLEAR INTRON MATURASE 1, MITOCHONDRIAL-RELATED"/>
    <property type="match status" value="1"/>
</dbReference>
<comment type="caution">
    <text evidence="10">The sequence shown here is derived from an EMBL/GenBank/DDBJ whole genome shotgun (WGS) entry which is preliminary data.</text>
</comment>
<feature type="domain" description="Reverse transcriptase" evidence="9">
    <location>
        <begin position="166"/>
        <end position="398"/>
    </location>
</feature>
<evidence type="ECO:0000256" key="6">
    <source>
        <dbReference type="ARBA" id="ARBA00022918"/>
    </source>
</evidence>
<feature type="compositionally biased region" description="Basic and acidic residues" evidence="8">
    <location>
        <begin position="81"/>
        <end position="109"/>
    </location>
</feature>
<dbReference type="InterPro" id="IPR000477">
    <property type="entry name" value="RT_dom"/>
</dbReference>
<evidence type="ECO:0000256" key="7">
    <source>
        <dbReference type="ARBA" id="ARBA00048173"/>
    </source>
</evidence>
<evidence type="ECO:0000256" key="2">
    <source>
        <dbReference type="ARBA" id="ARBA00022679"/>
    </source>
</evidence>
<dbReference type="GO" id="GO:0003723">
    <property type="term" value="F:RNA binding"/>
    <property type="evidence" value="ECO:0007669"/>
    <property type="project" value="InterPro"/>
</dbReference>
<dbReference type="GO" id="GO:0046872">
    <property type="term" value="F:metal ion binding"/>
    <property type="evidence" value="ECO:0007669"/>
    <property type="project" value="UniProtKB-KW"/>
</dbReference>
<evidence type="ECO:0000256" key="1">
    <source>
        <dbReference type="ARBA" id="ARBA00012493"/>
    </source>
</evidence>
<dbReference type="Pfam" id="PF00078">
    <property type="entry name" value="RVT_1"/>
    <property type="match status" value="1"/>
</dbReference>
<protein>
    <recommendedName>
        <fullName evidence="1">RNA-directed DNA polymerase</fullName>
        <ecNumber evidence="1">2.7.7.49</ecNumber>
    </recommendedName>
</protein>
<keyword evidence="4" id="KW-0479">Metal-binding</keyword>
<dbReference type="InterPro" id="IPR051083">
    <property type="entry name" value="GrpII_Intron_Splice-Mob/Def"/>
</dbReference>
<evidence type="ECO:0000313" key="11">
    <source>
        <dbReference type="Proteomes" id="UP000230821"/>
    </source>
</evidence>
<keyword evidence="6" id="KW-0695">RNA-directed DNA polymerase</keyword>
<dbReference type="EC" id="2.7.7.49" evidence="1"/>
<name>A0A2G6K7Y3_9BACT</name>
<dbReference type="PANTHER" id="PTHR34047:SF7">
    <property type="entry name" value="RNA-DIRECTED DNA POLYMERASE"/>
    <property type="match status" value="1"/>
</dbReference>
<dbReference type="InterPro" id="IPR000123">
    <property type="entry name" value="Reverse_transcriptase_msDNA"/>
</dbReference>
<proteinExistence type="predicted"/>
<comment type="catalytic activity">
    <reaction evidence="7">
        <text>DNA(n) + a 2'-deoxyribonucleoside 5'-triphosphate = DNA(n+1) + diphosphate</text>
        <dbReference type="Rhea" id="RHEA:22508"/>
        <dbReference type="Rhea" id="RHEA-COMP:17339"/>
        <dbReference type="Rhea" id="RHEA-COMP:17340"/>
        <dbReference type="ChEBI" id="CHEBI:33019"/>
        <dbReference type="ChEBI" id="CHEBI:61560"/>
        <dbReference type="ChEBI" id="CHEBI:173112"/>
        <dbReference type="EC" id="2.7.7.49"/>
    </reaction>
</comment>
<dbReference type="PROSITE" id="PS50878">
    <property type="entry name" value="RT_POL"/>
    <property type="match status" value="1"/>
</dbReference>
<gene>
    <name evidence="10" type="ORF">CSA56_17270</name>
</gene>
<dbReference type="Proteomes" id="UP000230821">
    <property type="component" value="Unassembled WGS sequence"/>
</dbReference>
<sequence>MNDSEDSRAVRQQIYDRIRQSSHDEYILDEMIRLGFWSSDKDAPSVPEQLIRKEAELSRELRDLLKKQRRFENRKKMLKEMRTKRLAESRKKQQETKERKKRERDEKARQWQQKKATAIFYLGEGVSAGLNQKELLTERLNQYNLPVFTSVEALAQAMEISVGELRFLTFHRKVSKTTHYQRFYMPKKSGGVRLISAPMPRLKHAQYWVFHNILQQIPLHSAGHGFRPAHSIVSNAEPHQGQDIVINMDLRDFFPSISYKRIKGLFHALGYSEQIATILGLLCTEPEIDQVELDGETYYVANSERHLPQGAPTSPALTSILCRRLDSRLQGMADKLGFAYTRYADDLTFSASGETARQFTQLLWQARKIIEDEGFVLHPEKLRIMRKGSRQEVTGIVVNEKLSVNRKTLKNFRALLFHIEKDGLDGKHWKGQPVSLAFLKGFANYVKMVDPDKGRPLLDRINKLIV</sequence>
<evidence type="ECO:0000256" key="4">
    <source>
        <dbReference type="ARBA" id="ARBA00022723"/>
    </source>
</evidence>
<dbReference type="CDD" id="cd03487">
    <property type="entry name" value="RT_Bac_retron_II"/>
    <property type="match status" value="1"/>
</dbReference>
<organism evidence="10 11">
    <name type="scientific">candidate division KSB3 bacterium</name>
    <dbReference type="NCBI Taxonomy" id="2044937"/>
    <lineage>
        <taxon>Bacteria</taxon>
        <taxon>candidate division KSB3</taxon>
    </lineage>
</organism>
<accession>A0A2G6K7Y3</accession>